<dbReference type="InterPro" id="IPR051912">
    <property type="entry name" value="Alkylbase_DNA_Glycosylase/TA"/>
</dbReference>
<evidence type="ECO:0000259" key="6">
    <source>
        <dbReference type="SMART" id="SM00478"/>
    </source>
</evidence>
<dbReference type="Proteomes" id="UP000254133">
    <property type="component" value="Unassembled WGS sequence"/>
</dbReference>
<dbReference type="SUPFAM" id="SSF48150">
    <property type="entry name" value="DNA-glycosylase"/>
    <property type="match status" value="1"/>
</dbReference>
<dbReference type="PANTHER" id="PTHR43003:SF5">
    <property type="entry name" value="DNA-3-METHYLADENINE GLYCOSYLASE"/>
    <property type="match status" value="1"/>
</dbReference>
<feature type="domain" description="HhH-GPD" evidence="6">
    <location>
        <begin position="49"/>
        <end position="199"/>
    </location>
</feature>
<dbReference type="Gene3D" id="1.10.340.30">
    <property type="entry name" value="Hypothetical protein, domain 2"/>
    <property type="match status" value="1"/>
</dbReference>
<sequence>MSQTFQYDNSHTDYLASRCPKMAMAIETIGHIDRPVNPDIFSELIRAIIGQQISSSAAHTVWQRLMNLTDITPTAIANLSPDDLQGVGISYRKVGYIQGIACDILDNQLDLDSLHTMSDDEIKQVLVAFKGVGEWTAQMLMIFSLNRMDVLSQHDLAIVRGLRMLYRHREITPKFFAKYQRRFAPYNSVASLYLWAIAGGALGLSDPKPTLKKPNLNCHHQLNLLQCTLCNMKKCYALCSWQVCQTITEADLSTSSG</sequence>
<evidence type="ECO:0000313" key="8">
    <source>
        <dbReference type="Proteomes" id="UP000254133"/>
    </source>
</evidence>
<dbReference type="GO" id="GO:0032993">
    <property type="term" value="C:protein-DNA complex"/>
    <property type="evidence" value="ECO:0007669"/>
    <property type="project" value="TreeGrafter"/>
</dbReference>
<evidence type="ECO:0000256" key="2">
    <source>
        <dbReference type="ARBA" id="ARBA00010817"/>
    </source>
</evidence>
<evidence type="ECO:0000256" key="4">
    <source>
        <dbReference type="ARBA" id="ARBA00022763"/>
    </source>
</evidence>
<proteinExistence type="inferred from homology"/>
<dbReference type="EMBL" id="UGPZ01000002">
    <property type="protein sequence ID" value="STY91461.1"/>
    <property type="molecule type" value="Genomic_DNA"/>
</dbReference>
<dbReference type="GO" id="GO:0005737">
    <property type="term" value="C:cytoplasm"/>
    <property type="evidence" value="ECO:0007669"/>
    <property type="project" value="TreeGrafter"/>
</dbReference>
<evidence type="ECO:0000256" key="5">
    <source>
        <dbReference type="ARBA" id="ARBA00023204"/>
    </source>
</evidence>
<comment type="catalytic activity">
    <reaction evidence="1">
        <text>Hydrolysis of alkylated DNA, releasing 3-methyladenine, 3-methylguanine, 7-methylguanine and 7-methyladenine.</text>
        <dbReference type="EC" id="3.2.2.21"/>
    </reaction>
</comment>
<dbReference type="GO" id="GO:0006285">
    <property type="term" value="P:base-excision repair, AP site formation"/>
    <property type="evidence" value="ECO:0007669"/>
    <property type="project" value="TreeGrafter"/>
</dbReference>
<dbReference type="GO" id="GO:0032131">
    <property type="term" value="F:alkylated DNA binding"/>
    <property type="evidence" value="ECO:0007669"/>
    <property type="project" value="TreeGrafter"/>
</dbReference>
<comment type="similarity">
    <text evidence="2">Belongs to the alkylbase DNA glycosidase AlkA family.</text>
</comment>
<keyword evidence="7" id="KW-0326">Glycosidase</keyword>
<dbReference type="Pfam" id="PF00730">
    <property type="entry name" value="HhH-GPD"/>
    <property type="match status" value="1"/>
</dbReference>
<accession>A0A378PT31</accession>
<dbReference type="GO" id="GO:0043916">
    <property type="term" value="F:DNA-7-methylguanine glycosylase activity"/>
    <property type="evidence" value="ECO:0007669"/>
    <property type="project" value="TreeGrafter"/>
</dbReference>
<evidence type="ECO:0000256" key="3">
    <source>
        <dbReference type="ARBA" id="ARBA00012000"/>
    </source>
</evidence>
<protein>
    <recommendedName>
        <fullName evidence="3">DNA-3-methyladenine glycosylase II</fullName>
        <ecNumber evidence="3">3.2.2.21</ecNumber>
    </recommendedName>
</protein>
<dbReference type="EC" id="3.2.2.21" evidence="3"/>
<name>A0A378PT31_MORBO</name>
<dbReference type="AlphaFoldDB" id="A0A378PT31"/>
<keyword evidence="5" id="KW-0234">DNA repair</keyword>
<dbReference type="CDD" id="cd00056">
    <property type="entry name" value="ENDO3c"/>
    <property type="match status" value="1"/>
</dbReference>
<dbReference type="InterPro" id="IPR003265">
    <property type="entry name" value="HhH-GPD_domain"/>
</dbReference>
<gene>
    <name evidence="7" type="primary">alkA</name>
    <name evidence="7" type="ORF">NCTC9426_01519</name>
</gene>
<evidence type="ECO:0000313" key="7">
    <source>
        <dbReference type="EMBL" id="STY91461.1"/>
    </source>
</evidence>
<dbReference type="GO" id="GO:0008725">
    <property type="term" value="F:DNA-3-methyladenine glycosylase activity"/>
    <property type="evidence" value="ECO:0007669"/>
    <property type="project" value="TreeGrafter"/>
</dbReference>
<reference evidence="7 8" key="1">
    <citation type="submission" date="2018-06" db="EMBL/GenBank/DDBJ databases">
        <authorList>
            <consortium name="Pathogen Informatics"/>
            <person name="Doyle S."/>
        </authorList>
    </citation>
    <scope>NUCLEOTIDE SEQUENCE [LARGE SCALE GENOMIC DNA]</scope>
    <source>
        <strain evidence="7 8">NCTC9426</strain>
    </source>
</reference>
<keyword evidence="4" id="KW-0227">DNA damage</keyword>
<dbReference type="InterPro" id="IPR011257">
    <property type="entry name" value="DNA_glycosylase"/>
</dbReference>
<organism evidence="7 8">
    <name type="scientific">Moraxella bovis</name>
    <dbReference type="NCBI Taxonomy" id="476"/>
    <lineage>
        <taxon>Bacteria</taxon>
        <taxon>Pseudomonadati</taxon>
        <taxon>Pseudomonadota</taxon>
        <taxon>Gammaproteobacteria</taxon>
        <taxon>Moraxellales</taxon>
        <taxon>Moraxellaceae</taxon>
        <taxon>Moraxella</taxon>
    </lineage>
</organism>
<dbReference type="PANTHER" id="PTHR43003">
    <property type="entry name" value="DNA-3-METHYLADENINE GLYCOSYLASE"/>
    <property type="match status" value="1"/>
</dbReference>
<keyword evidence="7" id="KW-0378">Hydrolase</keyword>
<dbReference type="GO" id="GO:0006307">
    <property type="term" value="P:DNA alkylation repair"/>
    <property type="evidence" value="ECO:0007669"/>
    <property type="project" value="TreeGrafter"/>
</dbReference>
<dbReference type="RefSeq" id="WP_115369287.1">
    <property type="nucleotide sequence ID" value="NZ_UGPZ01000002.1"/>
</dbReference>
<dbReference type="Gene3D" id="1.10.1670.40">
    <property type="match status" value="1"/>
</dbReference>
<evidence type="ECO:0000256" key="1">
    <source>
        <dbReference type="ARBA" id="ARBA00000086"/>
    </source>
</evidence>
<dbReference type="FunFam" id="1.10.340.30:FF:000004">
    <property type="entry name" value="DNA-3-methyladenine glycosylase II"/>
    <property type="match status" value="1"/>
</dbReference>
<dbReference type="SMART" id="SM00478">
    <property type="entry name" value="ENDO3c"/>
    <property type="match status" value="1"/>
</dbReference>